<dbReference type="Proteomes" id="UP000315289">
    <property type="component" value="Unassembled WGS sequence"/>
</dbReference>
<dbReference type="AlphaFoldDB" id="A0A557SRC5"/>
<keyword evidence="2" id="KW-1185">Reference proteome</keyword>
<comment type="caution">
    <text evidence="1">The sequence shown here is derived from an EMBL/GenBank/DDBJ whole genome shotgun (WGS) entry which is preliminary data.</text>
</comment>
<sequence>MSFRNLIKLGINIRFIRKAIIDAITVPITNSSKLGKNNYSIIDYLYI</sequence>
<evidence type="ECO:0000313" key="1">
    <source>
        <dbReference type="EMBL" id="TVP39151.1"/>
    </source>
</evidence>
<name>A0A557SRC5_9ARCH</name>
<protein>
    <submittedName>
        <fullName evidence="1">Uncharacterized protein</fullName>
    </submittedName>
</protein>
<proteinExistence type="predicted"/>
<gene>
    <name evidence="1" type="ORF">NARC_200040</name>
</gene>
<dbReference type="EMBL" id="VOAH01000020">
    <property type="protein sequence ID" value="TVP39151.1"/>
    <property type="molecule type" value="Genomic_DNA"/>
</dbReference>
<reference evidence="1 2" key="1">
    <citation type="journal article" date="2019" name="Front. Microbiol.">
        <title>Ammonia Oxidation by the Arctic Terrestrial Thaumarchaeote Candidatus Nitrosocosmicus arcticus Is Stimulated by Increasing Temperatures.</title>
        <authorList>
            <person name="Alves R.J.E."/>
            <person name="Kerou M."/>
            <person name="Zappe A."/>
            <person name="Bittner R."/>
            <person name="Abby S.S."/>
            <person name="Schmidt H.A."/>
            <person name="Pfeifer K."/>
            <person name="Schleper C."/>
        </authorList>
    </citation>
    <scope>NUCLEOTIDE SEQUENCE [LARGE SCALE GENOMIC DNA]</scope>
    <source>
        <strain evidence="1 2">Kfb</strain>
    </source>
</reference>
<organism evidence="1 2">
    <name type="scientific">Candidatus Nitrosocosmicus arcticus</name>
    <dbReference type="NCBI Taxonomy" id="2035267"/>
    <lineage>
        <taxon>Archaea</taxon>
        <taxon>Nitrososphaerota</taxon>
        <taxon>Nitrososphaeria</taxon>
        <taxon>Nitrososphaerales</taxon>
        <taxon>Nitrososphaeraceae</taxon>
        <taxon>Candidatus Nitrosocosmicus</taxon>
    </lineage>
</organism>
<evidence type="ECO:0000313" key="2">
    <source>
        <dbReference type="Proteomes" id="UP000315289"/>
    </source>
</evidence>
<accession>A0A557SRC5</accession>